<gene>
    <name evidence="2" type="ORF">JV551A3_V1_10194</name>
</gene>
<keyword evidence="1" id="KW-0812">Transmembrane</keyword>
<dbReference type="EMBL" id="OPYN01000001">
    <property type="protein sequence ID" value="SPO58379.1"/>
    <property type="molecule type" value="Genomic_DNA"/>
</dbReference>
<evidence type="ECO:0000313" key="3">
    <source>
        <dbReference type="Proteomes" id="UP000294335"/>
    </source>
</evidence>
<evidence type="ECO:0000256" key="1">
    <source>
        <dbReference type="SAM" id="Phobius"/>
    </source>
</evidence>
<evidence type="ECO:0000313" key="2">
    <source>
        <dbReference type="EMBL" id="SPO58379.1"/>
    </source>
</evidence>
<keyword evidence="1" id="KW-1133">Transmembrane helix</keyword>
<dbReference type="Proteomes" id="UP000294335">
    <property type="component" value="Unassembled WGS sequence"/>
</dbReference>
<reference evidence="2 3" key="1">
    <citation type="submission" date="2018-02" db="EMBL/GenBank/DDBJ databases">
        <authorList>
            <person name="Dubost A."/>
        </authorList>
    </citation>
    <scope>NUCLEOTIDE SEQUENCE [LARGE SCALE GENOMIC DNA]</scope>
    <source>
        <strain evidence="3">JV551A3</strain>
    </source>
</reference>
<dbReference type="AlphaFoldDB" id="A0AAQ1SR99"/>
<sequence>MHTAPKKKQLPRAAFFLLPLFVLVGFQVRMVLLLFRGDSLPFVRSAIFIGALWAWLDAHAKLPFPLGLLNAAM</sequence>
<keyword evidence="3" id="KW-1185">Reference proteome</keyword>
<name>A0AAQ1SR99_9PSED</name>
<protein>
    <submittedName>
        <fullName evidence="2">Uncharacterized protein</fullName>
    </submittedName>
</protein>
<comment type="caution">
    <text evidence="2">The sequence shown here is derived from an EMBL/GenBank/DDBJ whole genome shotgun (WGS) entry which is preliminary data.</text>
</comment>
<keyword evidence="1" id="KW-0472">Membrane</keyword>
<accession>A0AAQ1SR99</accession>
<organism evidence="2 3">
    <name type="scientific">Pseudomonas inefficax</name>
    <dbReference type="NCBI Taxonomy" id="2078786"/>
    <lineage>
        <taxon>Bacteria</taxon>
        <taxon>Pseudomonadati</taxon>
        <taxon>Pseudomonadota</taxon>
        <taxon>Gammaproteobacteria</taxon>
        <taxon>Pseudomonadales</taxon>
        <taxon>Pseudomonadaceae</taxon>
        <taxon>Pseudomonas</taxon>
    </lineage>
</organism>
<proteinExistence type="predicted"/>
<feature type="transmembrane region" description="Helical" evidence="1">
    <location>
        <begin position="12"/>
        <end position="35"/>
    </location>
</feature>